<dbReference type="PROSITE" id="PS50931">
    <property type="entry name" value="HTH_LYSR"/>
    <property type="match status" value="1"/>
</dbReference>
<evidence type="ECO:0000256" key="4">
    <source>
        <dbReference type="ARBA" id="ARBA00023163"/>
    </source>
</evidence>
<evidence type="ECO:0000259" key="6">
    <source>
        <dbReference type="PROSITE" id="PS50931"/>
    </source>
</evidence>
<dbReference type="SUPFAM" id="SSF53850">
    <property type="entry name" value="Periplasmic binding protein-like II"/>
    <property type="match status" value="1"/>
</dbReference>
<dbReference type="Gene3D" id="3.40.190.10">
    <property type="entry name" value="Periplasmic binding protein-like II"/>
    <property type="match status" value="2"/>
</dbReference>
<dbReference type="CDD" id="cd08414">
    <property type="entry name" value="PBP2_LTTR_aromatics_like"/>
    <property type="match status" value="1"/>
</dbReference>
<evidence type="ECO:0000256" key="5">
    <source>
        <dbReference type="SAM" id="MobiDB-lite"/>
    </source>
</evidence>
<dbReference type="Gene3D" id="1.10.10.10">
    <property type="entry name" value="Winged helix-like DNA-binding domain superfamily/Winged helix DNA-binding domain"/>
    <property type="match status" value="1"/>
</dbReference>
<feature type="domain" description="HTH lysR-type" evidence="6">
    <location>
        <begin position="1"/>
        <end position="58"/>
    </location>
</feature>
<sequence length="308" mass="32574">MELRHLRYFVAVAEELSFTRAAARLGIAQPPLSQQIGKLERELEVRLFERGPRGVRLTTAGTALLGEARMVLARTGEATRIVRQVEHGRTGAVRVGSVASGFSGVLLDLLPAFRAAYPAVLPLVYEMEAVPQLEALGQGRIDIGFLRSSAPHPGVSLWPLRAEPLVAALPEDHELARAERVPLAALAGEPFVLFPRADAPEAFDTIIGACDRAGFAPDVVYEASNDHTLVALVASGLAVSLVPGSTSNLRIPGARYRPVDPAEPAATMSAAIPATRAARPAVNLLELARSRAAGERSRDGGPSPTDAA</sequence>
<evidence type="ECO:0000313" key="8">
    <source>
        <dbReference type="Proteomes" id="UP001500804"/>
    </source>
</evidence>
<keyword evidence="3" id="KW-0238">DNA-binding</keyword>
<feature type="region of interest" description="Disordered" evidence="5">
    <location>
        <begin position="289"/>
        <end position="308"/>
    </location>
</feature>
<accession>A0ABP9P1K8</accession>
<keyword evidence="2" id="KW-0805">Transcription regulation</keyword>
<protein>
    <submittedName>
        <fullName evidence="7">LysR family transcriptional regulator</fullName>
    </submittedName>
</protein>
<proteinExistence type="inferred from homology"/>
<dbReference type="Proteomes" id="UP001500804">
    <property type="component" value="Unassembled WGS sequence"/>
</dbReference>
<evidence type="ECO:0000256" key="1">
    <source>
        <dbReference type="ARBA" id="ARBA00009437"/>
    </source>
</evidence>
<comment type="caution">
    <text evidence="7">The sequence shown here is derived from an EMBL/GenBank/DDBJ whole genome shotgun (WGS) entry which is preliminary data.</text>
</comment>
<comment type="similarity">
    <text evidence="1">Belongs to the LysR transcriptional regulatory family.</text>
</comment>
<dbReference type="Pfam" id="PF00126">
    <property type="entry name" value="HTH_1"/>
    <property type="match status" value="1"/>
</dbReference>
<evidence type="ECO:0000313" key="7">
    <source>
        <dbReference type="EMBL" id="GAA5137830.1"/>
    </source>
</evidence>
<dbReference type="InterPro" id="IPR036388">
    <property type="entry name" value="WH-like_DNA-bd_sf"/>
</dbReference>
<keyword evidence="8" id="KW-1185">Reference proteome</keyword>
<dbReference type="SUPFAM" id="SSF46785">
    <property type="entry name" value="Winged helix' DNA-binding domain"/>
    <property type="match status" value="1"/>
</dbReference>
<keyword evidence="4" id="KW-0804">Transcription</keyword>
<dbReference type="PANTHER" id="PTHR30346:SF28">
    <property type="entry name" value="HTH-TYPE TRANSCRIPTIONAL REGULATOR CYNR"/>
    <property type="match status" value="1"/>
</dbReference>
<dbReference type="PRINTS" id="PR00039">
    <property type="entry name" value="HTHLYSR"/>
</dbReference>
<evidence type="ECO:0000256" key="2">
    <source>
        <dbReference type="ARBA" id="ARBA00023015"/>
    </source>
</evidence>
<dbReference type="EMBL" id="BAABJO010000038">
    <property type="protein sequence ID" value="GAA5137830.1"/>
    <property type="molecule type" value="Genomic_DNA"/>
</dbReference>
<gene>
    <name evidence="7" type="ORF">GCM10023320_71310</name>
</gene>
<organism evidence="7 8">
    <name type="scientific">Pseudonocardia adelaidensis</name>
    <dbReference type="NCBI Taxonomy" id="648754"/>
    <lineage>
        <taxon>Bacteria</taxon>
        <taxon>Bacillati</taxon>
        <taxon>Actinomycetota</taxon>
        <taxon>Actinomycetes</taxon>
        <taxon>Pseudonocardiales</taxon>
        <taxon>Pseudonocardiaceae</taxon>
        <taxon>Pseudonocardia</taxon>
    </lineage>
</organism>
<dbReference type="InterPro" id="IPR005119">
    <property type="entry name" value="LysR_subst-bd"/>
</dbReference>
<dbReference type="Pfam" id="PF03466">
    <property type="entry name" value="LysR_substrate"/>
    <property type="match status" value="1"/>
</dbReference>
<dbReference type="PANTHER" id="PTHR30346">
    <property type="entry name" value="TRANSCRIPTIONAL DUAL REGULATOR HCAR-RELATED"/>
    <property type="match status" value="1"/>
</dbReference>
<dbReference type="InterPro" id="IPR000847">
    <property type="entry name" value="LysR_HTH_N"/>
</dbReference>
<evidence type="ECO:0000256" key="3">
    <source>
        <dbReference type="ARBA" id="ARBA00023125"/>
    </source>
</evidence>
<feature type="compositionally biased region" description="Basic and acidic residues" evidence="5">
    <location>
        <begin position="289"/>
        <end position="299"/>
    </location>
</feature>
<name>A0ABP9P1K8_9PSEU</name>
<reference evidence="8" key="1">
    <citation type="journal article" date="2019" name="Int. J. Syst. Evol. Microbiol.">
        <title>The Global Catalogue of Microorganisms (GCM) 10K type strain sequencing project: providing services to taxonomists for standard genome sequencing and annotation.</title>
        <authorList>
            <consortium name="The Broad Institute Genomics Platform"/>
            <consortium name="The Broad Institute Genome Sequencing Center for Infectious Disease"/>
            <person name="Wu L."/>
            <person name="Ma J."/>
        </authorList>
    </citation>
    <scope>NUCLEOTIDE SEQUENCE [LARGE SCALE GENOMIC DNA]</scope>
    <source>
        <strain evidence="8">JCM 18302</strain>
    </source>
</reference>
<dbReference type="InterPro" id="IPR036390">
    <property type="entry name" value="WH_DNA-bd_sf"/>
</dbReference>
<dbReference type="RefSeq" id="WP_345611357.1">
    <property type="nucleotide sequence ID" value="NZ_BAABJO010000038.1"/>
</dbReference>